<feature type="transmembrane region" description="Helical" evidence="10">
    <location>
        <begin position="82"/>
        <end position="102"/>
    </location>
</feature>
<feature type="transmembrane region" description="Helical" evidence="10">
    <location>
        <begin position="287"/>
        <end position="306"/>
    </location>
</feature>
<evidence type="ECO:0000259" key="11">
    <source>
        <dbReference type="PROSITE" id="PS50262"/>
    </source>
</evidence>
<dbReference type="PANTHER" id="PTHR24249">
    <property type="entry name" value="HISTAMINE RECEPTOR-RELATED G-PROTEIN COUPLED RECEPTOR"/>
    <property type="match status" value="1"/>
</dbReference>
<dbReference type="PRINTS" id="PR00237">
    <property type="entry name" value="GPCRRHODOPSN"/>
</dbReference>
<organism evidence="12 13">
    <name type="scientific">Desmophyllum pertusum</name>
    <dbReference type="NCBI Taxonomy" id="174260"/>
    <lineage>
        <taxon>Eukaryota</taxon>
        <taxon>Metazoa</taxon>
        <taxon>Cnidaria</taxon>
        <taxon>Anthozoa</taxon>
        <taxon>Hexacorallia</taxon>
        <taxon>Scleractinia</taxon>
        <taxon>Caryophylliina</taxon>
        <taxon>Caryophylliidae</taxon>
        <taxon>Desmophyllum</taxon>
    </lineage>
</organism>
<accession>A0A9X0CFH1</accession>
<evidence type="ECO:0000256" key="3">
    <source>
        <dbReference type="ARBA" id="ARBA00022692"/>
    </source>
</evidence>
<evidence type="ECO:0000256" key="4">
    <source>
        <dbReference type="ARBA" id="ARBA00022989"/>
    </source>
</evidence>
<keyword evidence="6 10" id="KW-0472">Membrane</keyword>
<feature type="transmembrane region" description="Helical" evidence="10">
    <location>
        <begin position="193"/>
        <end position="218"/>
    </location>
</feature>
<dbReference type="Pfam" id="PF00001">
    <property type="entry name" value="7tm_1"/>
    <property type="match status" value="1"/>
</dbReference>
<dbReference type="PROSITE" id="PS50262">
    <property type="entry name" value="G_PROTEIN_RECEP_F1_2"/>
    <property type="match status" value="1"/>
</dbReference>
<evidence type="ECO:0000256" key="6">
    <source>
        <dbReference type="ARBA" id="ARBA00023136"/>
    </source>
</evidence>
<keyword evidence="5 9" id="KW-0297">G-protein coupled receptor</keyword>
<feature type="transmembrane region" description="Helical" evidence="10">
    <location>
        <begin position="164"/>
        <end position="181"/>
    </location>
</feature>
<keyword evidence="4 10" id="KW-1133">Transmembrane helix</keyword>
<dbReference type="CDD" id="cd00637">
    <property type="entry name" value="7tm_classA_rhodopsin-like"/>
    <property type="match status" value="1"/>
</dbReference>
<evidence type="ECO:0000256" key="2">
    <source>
        <dbReference type="ARBA" id="ARBA00022475"/>
    </source>
</evidence>
<dbReference type="EMBL" id="MU827800">
    <property type="protein sequence ID" value="KAJ7327759.1"/>
    <property type="molecule type" value="Genomic_DNA"/>
</dbReference>
<feature type="domain" description="G-protein coupled receptors family 1 profile" evidence="11">
    <location>
        <begin position="61"/>
        <end position="304"/>
    </location>
</feature>
<comment type="subcellular location">
    <subcellularLocation>
        <location evidence="1">Cell membrane</location>
        <topology evidence="1">Multi-pass membrane protein</topology>
    </subcellularLocation>
</comment>
<evidence type="ECO:0000313" key="12">
    <source>
        <dbReference type="EMBL" id="KAJ7327759.1"/>
    </source>
</evidence>
<protein>
    <submittedName>
        <fullName evidence="12">Adenosine receptor A2a</fullName>
    </submittedName>
</protein>
<dbReference type="SUPFAM" id="SSF81321">
    <property type="entry name" value="Family A G protein-coupled receptor-like"/>
    <property type="match status" value="1"/>
</dbReference>
<dbReference type="OrthoDB" id="5984749at2759"/>
<evidence type="ECO:0000256" key="7">
    <source>
        <dbReference type="ARBA" id="ARBA00023170"/>
    </source>
</evidence>
<keyword evidence="2" id="KW-1003">Cell membrane</keyword>
<keyword evidence="13" id="KW-1185">Reference proteome</keyword>
<keyword evidence="8 9" id="KW-0807">Transducer</keyword>
<proteinExistence type="inferred from homology"/>
<evidence type="ECO:0000256" key="5">
    <source>
        <dbReference type="ARBA" id="ARBA00023040"/>
    </source>
</evidence>
<sequence>MENSTIAVNNSTSNALIWFNASDSDSNKSASETYCGGELGNTDKIAGGVFYGMVSLFGSLGNIFVVLVICRTPNLRNICGVLIANLAVADLLTSAFAVPVYYYAVLAVSQSNCDSVPLPHRVAGTLLDMFGIASVVTLASLSVDRSFAISSPLKHKTFMTFTKLKVKLVNIWLGAIIYSIARGLFPGVITMEYSAYVASIGLTVCFVIIVTSGVVAILNVRRNSSRVSDLHQNQDGGRISEGMRQRNKQVAKTITLIIILFFVSWTPLAVSRFFNPLFYIDHVSLDFWFLILGCANSAMNPCIYFYRHRNYREALKATLGL</sequence>
<dbReference type="Gene3D" id="1.20.1070.10">
    <property type="entry name" value="Rhodopsin 7-helix transmembrane proteins"/>
    <property type="match status" value="1"/>
</dbReference>
<feature type="transmembrane region" description="Helical" evidence="10">
    <location>
        <begin position="122"/>
        <end position="143"/>
    </location>
</feature>
<reference evidence="12" key="1">
    <citation type="submission" date="2023-01" db="EMBL/GenBank/DDBJ databases">
        <title>Genome assembly of the deep-sea coral Lophelia pertusa.</title>
        <authorList>
            <person name="Herrera S."/>
            <person name="Cordes E."/>
        </authorList>
    </citation>
    <scope>NUCLEOTIDE SEQUENCE</scope>
    <source>
        <strain evidence="12">USNM1676648</strain>
        <tissue evidence="12">Polyp</tissue>
    </source>
</reference>
<feature type="transmembrane region" description="Helical" evidence="10">
    <location>
        <begin position="49"/>
        <end position="70"/>
    </location>
</feature>
<keyword evidence="7 9" id="KW-0675">Receptor</keyword>
<dbReference type="Proteomes" id="UP001163046">
    <property type="component" value="Unassembled WGS sequence"/>
</dbReference>
<evidence type="ECO:0000313" key="13">
    <source>
        <dbReference type="Proteomes" id="UP001163046"/>
    </source>
</evidence>
<evidence type="ECO:0000256" key="10">
    <source>
        <dbReference type="SAM" id="Phobius"/>
    </source>
</evidence>
<dbReference type="SMART" id="SM01381">
    <property type="entry name" value="7TM_GPCR_Srsx"/>
    <property type="match status" value="1"/>
</dbReference>
<evidence type="ECO:0000256" key="8">
    <source>
        <dbReference type="ARBA" id="ARBA00023224"/>
    </source>
</evidence>
<dbReference type="PANTHER" id="PTHR24249:SF372">
    <property type="entry name" value="G-PROTEIN COUPLED RECEPTORS FAMILY 1 PROFILE DOMAIN-CONTAINING PROTEIN"/>
    <property type="match status" value="1"/>
</dbReference>
<dbReference type="GO" id="GO:0004930">
    <property type="term" value="F:G protein-coupled receptor activity"/>
    <property type="evidence" value="ECO:0007669"/>
    <property type="project" value="UniProtKB-KW"/>
</dbReference>
<dbReference type="InterPro" id="IPR017452">
    <property type="entry name" value="GPCR_Rhodpsn_7TM"/>
</dbReference>
<dbReference type="GO" id="GO:0005886">
    <property type="term" value="C:plasma membrane"/>
    <property type="evidence" value="ECO:0007669"/>
    <property type="project" value="UniProtKB-SubCell"/>
</dbReference>
<dbReference type="AlphaFoldDB" id="A0A9X0CFH1"/>
<evidence type="ECO:0000256" key="1">
    <source>
        <dbReference type="ARBA" id="ARBA00004651"/>
    </source>
</evidence>
<dbReference type="InterPro" id="IPR050569">
    <property type="entry name" value="TAAR"/>
</dbReference>
<comment type="caution">
    <text evidence="12">The sequence shown here is derived from an EMBL/GenBank/DDBJ whole genome shotgun (WGS) entry which is preliminary data.</text>
</comment>
<dbReference type="InterPro" id="IPR000276">
    <property type="entry name" value="GPCR_Rhodpsn"/>
</dbReference>
<keyword evidence="3 9" id="KW-0812">Transmembrane</keyword>
<name>A0A9X0CFH1_9CNID</name>
<dbReference type="PROSITE" id="PS00237">
    <property type="entry name" value="G_PROTEIN_RECEP_F1_1"/>
    <property type="match status" value="1"/>
</dbReference>
<gene>
    <name evidence="12" type="primary">ADORA2A_2</name>
    <name evidence="12" type="ORF">OS493_026638</name>
</gene>
<comment type="similarity">
    <text evidence="9">Belongs to the G-protein coupled receptor 1 family.</text>
</comment>
<evidence type="ECO:0000256" key="9">
    <source>
        <dbReference type="RuleBase" id="RU000688"/>
    </source>
</evidence>
<feature type="transmembrane region" description="Helical" evidence="10">
    <location>
        <begin position="253"/>
        <end position="275"/>
    </location>
</feature>